<dbReference type="GO" id="GO:0016491">
    <property type="term" value="F:oxidoreductase activity"/>
    <property type="evidence" value="ECO:0007669"/>
    <property type="project" value="UniProtKB-KW"/>
</dbReference>
<dbReference type="AlphaFoldDB" id="A0AAN6XPX5"/>
<evidence type="ECO:0000256" key="1">
    <source>
        <dbReference type="ARBA" id="ARBA00023002"/>
    </source>
</evidence>
<sequence length="347" mass="39213">MLSIRNSFPRVKPATVFISSLHHQLPPKRHYPSRTLTTMSTTEPPPSLSKMPPLIYGTAWKKDRTADLVYEAIKAGFRAIDTAAMKKHYDEALVGEGIRRAISEGIVSRKDLWIQTKFTPYSPSPHYSTTSPIPTQLTSSITQSLQNLSTPDHSPPYLDALVLHSPFQTLAENTLAWSHLSSTFVPAQIHHLGISNCPPSFLSLFSSFLDENPSLCKIGIIQNRIRAAEYNWDIATRRFCCEKNIRYQGFWTLTGNVDVWRNERVVRDVRDGVGLGGLEEAWYALLMEGEGVTVLDGTTNGEHMRGDLEVVRKVREWRGENEKNEERWGRWVEEFRGVVGGSGFEGR</sequence>
<protein>
    <submittedName>
        <fullName evidence="3">NAD(P)H-dependent D-xylose reductase</fullName>
    </submittedName>
</protein>
<dbReference type="InterPro" id="IPR036812">
    <property type="entry name" value="NAD(P)_OxRdtase_dom_sf"/>
</dbReference>
<dbReference type="Proteomes" id="UP001303160">
    <property type="component" value="Unassembled WGS sequence"/>
</dbReference>
<keyword evidence="4" id="KW-1185">Reference proteome</keyword>
<evidence type="ECO:0000313" key="4">
    <source>
        <dbReference type="Proteomes" id="UP001303160"/>
    </source>
</evidence>
<dbReference type="SUPFAM" id="SSF51430">
    <property type="entry name" value="NAD(P)-linked oxidoreductase"/>
    <property type="match status" value="1"/>
</dbReference>
<evidence type="ECO:0000313" key="3">
    <source>
        <dbReference type="EMBL" id="KAK4204659.1"/>
    </source>
</evidence>
<dbReference type="InterPro" id="IPR020471">
    <property type="entry name" value="AKR"/>
</dbReference>
<feature type="domain" description="NADP-dependent oxidoreductase" evidence="2">
    <location>
        <begin position="60"/>
        <end position="228"/>
    </location>
</feature>
<dbReference type="InterPro" id="IPR023210">
    <property type="entry name" value="NADP_OxRdtase_dom"/>
</dbReference>
<evidence type="ECO:0000259" key="2">
    <source>
        <dbReference type="Pfam" id="PF00248"/>
    </source>
</evidence>
<dbReference type="PANTHER" id="PTHR11732">
    <property type="entry name" value="ALDO/KETO REDUCTASE"/>
    <property type="match status" value="1"/>
</dbReference>
<dbReference type="EMBL" id="MU863880">
    <property type="protein sequence ID" value="KAK4204659.1"/>
    <property type="molecule type" value="Genomic_DNA"/>
</dbReference>
<keyword evidence="1" id="KW-0560">Oxidoreductase</keyword>
<dbReference type="Pfam" id="PF00248">
    <property type="entry name" value="Aldo_ket_red"/>
    <property type="match status" value="1"/>
</dbReference>
<gene>
    <name evidence="3" type="ORF">QBC40DRAFT_336605</name>
</gene>
<reference evidence="3" key="2">
    <citation type="submission" date="2023-05" db="EMBL/GenBank/DDBJ databases">
        <authorList>
            <consortium name="Lawrence Berkeley National Laboratory"/>
            <person name="Steindorff A."/>
            <person name="Hensen N."/>
            <person name="Bonometti L."/>
            <person name="Westerberg I."/>
            <person name="Brannstrom I.O."/>
            <person name="Guillou S."/>
            <person name="Cros-Aarteil S."/>
            <person name="Calhoun S."/>
            <person name="Haridas S."/>
            <person name="Kuo A."/>
            <person name="Mondo S."/>
            <person name="Pangilinan J."/>
            <person name="Riley R."/>
            <person name="Labutti K."/>
            <person name="Andreopoulos B."/>
            <person name="Lipzen A."/>
            <person name="Chen C."/>
            <person name="Yanf M."/>
            <person name="Daum C."/>
            <person name="Ng V."/>
            <person name="Clum A."/>
            <person name="Ohm R."/>
            <person name="Martin F."/>
            <person name="Silar P."/>
            <person name="Natvig D."/>
            <person name="Lalanne C."/>
            <person name="Gautier V."/>
            <person name="Ament-Velasquez S.L."/>
            <person name="Kruys A."/>
            <person name="Hutchinson M.I."/>
            <person name="Powell A.J."/>
            <person name="Barry K."/>
            <person name="Miller A.N."/>
            <person name="Grigoriev I.V."/>
            <person name="Debuchy R."/>
            <person name="Gladieux P."/>
            <person name="Thoren M.H."/>
            <person name="Johannesson H."/>
        </authorList>
    </citation>
    <scope>NUCLEOTIDE SEQUENCE</scope>
    <source>
        <strain evidence="3">CBS 315.58</strain>
    </source>
</reference>
<comment type="caution">
    <text evidence="3">The sequence shown here is derived from an EMBL/GenBank/DDBJ whole genome shotgun (WGS) entry which is preliminary data.</text>
</comment>
<accession>A0AAN6XPX5</accession>
<organism evidence="3 4">
    <name type="scientific">Triangularia verruculosa</name>
    <dbReference type="NCBI Taxonomy" id="2587418"/>
    <lineage>
        <taxon>Eukaryota</taxon>
        <taxon>Fungi</taxon>
        <taxon>Dikarya</taxon>
        <taxon>Ascomycota</taxon>
        <taxon>Pezizomycotina</taxon>
        <taxon>Sordariomycetes</taxon>
        <taxon>Sordariomycetidae</taxon>
        <taxon>Sordariales</taxon>
        <taxon>Podosporaceae</taxon>
        <taxon>Triangularia</taxon>
    </lineage>
</organism>
<proteinExistence type="predicted"/>
<dbReference type="Gene3D" id="3.20.20.100">
    <property type="entry name" value="NADP-dependent oxidoreductase domain"/>
    <property type="match status" value="1"/>
</dbReference>
<reference evidence="3" key="1">
    <citation type="journal article" date="2023" name="Mol. Phylogenet. Evol.">
        <title>Genome-scale phylogeny and comparative genomics of the fungal order Sordariales.</title>
        <authorList>
            <person name="Hensen N."/>
            <person name="Bonometti L."/>
            <person name="Westerberg I."/>
            <person name="Brannstrom I.O."/>
            <person name="Guillou S."/>
            <person name="Cros-Aarteil S."/>
            <person name="Calhoun S."/>
            <person name="Haridas S."/>
            <person name="Kuo A."/>
            <person name="Mondo S."/>
            <person name="Pangilinan J."/>
            <person name="Riley R."/>
            <person name="LaButti K."/>
            <person name="Andreopoulos B."/>
            <person name="Lipzen A."/>
            <person name="Chen C."/>
            <person name="Yan M."/>
            <person name="Daum C."/>
            <person name="Ng V."/>
            <person name="Clum A."/>
            <person name="Steindorff A."/>
            <person name="Ohm R.A."/>
            <person name="Martin F."/>
            <person name="Silar P."/>
            <person name="Natvig D.O."/>
            <person name="Lalanne C."/>
            <person name="Gautier V."/>
            <person name="Ament-Velasquez S.L."/>
            <person name="Kruys A."/>
            <person name="Hutchinson M.I."/>
            <person name="Powell A.J."/>
            <person name="Barry K."/>
            <person name="Miller A.N."/>
            <person name="Grigoriev I.V."/>
            <person name="Debuchy R."/>
            <person name="Gladieux P."/>
            <person name="Hiltunen Thoren M."/>
            <person name="Johannesson H."/>
        </authorList>
    </citation>
    <scope>NUCLEOTIDE SEQUENCE</scope>
    <source>
        <strain evidence="3">CBS 315.58</strain>
    </source>
</reference>
<name>A0AAN6XPX5_9PEZI</name>